<dbReference type="InterPro" id="IPR014519">
    <property type="entry name" value="UCP024492"/>
</dbReference>
<gene>
    <name evidence="1" type="ORF">HNO85_27080</name>
</gene>
<dbReference type="PANTHER" id="PTHR39337:SF1">
    <property type="entry name" value="BLR5642 PROTEIN"/>
    <property type="match status" value="1"/>
</dbReference>
<evidence type="ECO:0000313" key="2">
    <source>
        <dbReference type="Proteomes" id="UP000562723"/>
    </source>
</evidence>
<accession>A0AAJ3G217</accession>
<protein>
    <submittedName>
        <fullName evidence="1">DUF488 domain-containing protein</fullName>
    </submittedName>
</protein>
<dbReference type="Proteomes" id="UP000562723">
    <property type="component" value="Unassembled WGS sequence"/>
</dbReference>
<proteinExistence type="predicted"/>
<comment type="caution">
    <text evidence="1">The sequence shown here is derived from an EMBL/GenBank/DDBJ whole genome shotgun (WGS) entry which is preliminary data.</text>
</comment>
<reference evidence="1 2" key="1">
    <citation type="journal article" date="2020" name="Front. Plant Sci.">
        <title>Isolation of Rhizosphere Bacteria That Improve Quality and Water Stress Tolerance in Greenhouse Ornamentals.</title>
        <authorList>
            <person name="Nordstedt N.P."/>
            <person name="Jones M.L."/>
        </authorList>
    </citation>
    <scope>NUCLEOTIDE SEQUENCE [LARGE SCALE GENOMIC DNA]</scope>
    <source>
        <strain evidence="1 2">C2F7</strain>
    </source>
</reference>
<dbReference type="AlphaFoldDB" id="A0AAJ3G217"/>
<dbReference type="RefSeq" id="WP_153388092.1">
    <property type="nucleotide sequence ID" value="NZ_CP045701.2"/>
</dbReference>
<evidence type="ECO:0000313" key="1">
    <source>
        <dbReference type="EMBL" id="NUT84621.1"/>
    </source>
</evidence>
<organism evidence="1 2">
    <name type="scientific">Pseudomonas brassicacearum</name>
    <dbReference type="NCBI Taxonomy" id="930166"/>
    <lineage>
        <taxon>Bacteria</taxon>
        <taxon>Pseudomonadati</taxon>
        <taxon>Pseudomonadota</taxon>
        <taxon>Gammaproteobacteria</taxon>
        <taxon>Pseudomonadales</taxon>
        <taxon>Pseudomonadaceae</taxon>
        <taxon>Pseudomonas</taxon>
    </lineage>
</organism>
<dbReference type="Pfam" id="PF04343">
    <property type="entry name" value="DUF488"/>
    <property type="match status" value="1"/>
</dbReference>
<dbReference type="PIRSF" id="PIRSF024492">
    <property type="entry name" value="UCP024492"/>
    <property type="match status" value="1"/>
</dbReference>
<sequence>MENVSVYTIGHSTRTIEQFVQTLKSFNVEMIVDVRTVPRSRTNPQYNLDTLPEQLAPFGIEHEQIRELGGLRKKSRIIPDDLNGFWENRSFHNYADYALSDEFEKGLERLMTLSRTRRCAIMCAEAVWWRCHRRIIADYLLLRDREVFHIMDKDKANKAVLNPAAKVQGLKLTYPAIQA</sequence>
<dbReference type="InterPro" id="IPR007438">
    <property type="entry name" value="DUF488"/>
</dbReference>
<name>A0AAJ3G217_9PSED</name>
<dbReference type="EMBL" id="JABFMS010000104">
    <property type="protein sequence ID" value="NUT84621.1"/>
    <property type="molecule type" value="Genomic_DNA"/>
</dbReference>
<dbReference type="PANTHER" id="PTHR39337">
    <property type="entry name" value="BLR5642 PROTEIN"/>
    <property type="match status" value="1"/>
</dbReference>